<feature type="compositionally biased region" description="Low complexity" evidence="15">
    <location>
        <begin position="434"/>
        <end position="445"/>
    </location>
</feature>
<feature type="compositionally biased region" description="Basic and acidic residues" evidence="15">
    <location>
        <begin position="457"/>
        <end position="474"/>
    </location>
</feature>
<dbReference type="CDD" id="cd00519">
    <property type="entry name" value="Lipase_3"/>
    <property type="match status" value="1"/>
</dbReference>
<keyword evidence="12 16" id="KW-0472">Membrane</keyword>
<sequence length="1146" mass="124052">MPSLQWYGRSWHIATDLLPLPIGIGAASHVVLVIVYGSLIGYYDMFKGCDAGDPQVATAASLLAIFAASFVSETALVVITSRGTPLEPSKRDWAVPVLYLQSLLWLAQTVCMVYGTIVASDEPPRCYVTGEKRNHVEDVLEAMVYTTWAFTILACGAVYIVYNSYASQDKRMRWERRCKSLAFICRCSNDLVGHDEGSQPLPAIAEWIAQLFEGIDITPSDLTTALVLVAAAQHRRRKMQIEQKLVTMAPPTTTSGSDAGMAGMNLKELDAILEEGIESGEKTTQGADDLPPGATPAGQGGPHGPEPPFQVPAGYPNSLQQVTSSQSANSQVVSLSDMDARTLERATSPQHKLTSAQLGSPQSPHSPCSSQTSVLAPGHHLFTPMRSPFALSNAASGAASPAAPGGFTRDSSSSLHDHNSSMGAAGEGHEHVSSRSLQLQLQRLQADTGTAPARQSAEPREHSTELSPAVDHRRSQPQPQQNAAASPRADRDRLRHPAAQLATKHEPSGARDPLRNPEGTDTRIEGQSRLGSQPQRTLSGIHDDVRSDSAGENEEARRSNGQSQQDTYASNLYQPAGPVVEPNDIDQRAASGQAGPDVFAAGSRPAEDHRWGPDGSAGPDEGRQSIGDRPPPLSSVSMIGVAGGDEPMQRTLSTVHTTLITPSEQVEELRGDIPAAEAADEYLGSRDTVSFQMLQDAGIYVRFAVAAYCAQEYREPARCDTGCLPGVLCCLGCCFGASGPTEQVVRDNMLRYAGIPSEDLLYFSHDNTALAALPYIIALDREHKAVVVSIRGTMSVADLVTDAVFEPENIEDWLPHAVKRRVKSKAGMWAHAGMMSSAKAVLADLEVHGILHALIHGHDGRDSPSEQGPSKAKEIGKIMQSKLDTKGWQLVLTGHSLGAGTAALMTLKLKERFPTVKCWAYSPPGGLVSKNLTKAMQPFCVSVACGKDAVPRANVANLSRLVEEMMVALARCRHHKLRVLFGAWWNKESRPPPDSLFHEYASIPMEARLTLSRYQKELAARPKSIKMYPPGRVMFMRPLKTLKMRRRSDEKVEKRLEKSWDAIWVTPQELIAEGILVSKQMLSDHLIDRVVLQSLNYSLHHHPDNPHVIHAPASSKVLHAATASPPPPQASSVTTPQLEEVTIEQP</sequence>
<dbReference type="PANTHER" id="PTHR45792:SF8">
    <property type="entry name" value="DIACYLGLYCEROL LIPASE-ALPHA"/>
    <property type="match status" value="1"/>
</dbReference>
<evidence type="ECO:0000256" key="3">
    <source>
        <dbReference type="ARBA" id="ARBA00022475"/>
    </source>
</evidence>
<dbReference type="AlphaFoldDB" id="A0AAW1RBH7"/>
<dbReference type="Proteomes" id="UP001438707">
    <property type="component" value="Unassembled WGS sequence"/>
</dbReference>
<feature type="region of interest" description="Disordered" evidence="15">
    <location>
        <begin position="282"/>
        <end position="375"/>
    </location>
</feature>
<dbReference type="GO" id="GO:0046872">
    <property type="term" value="F:metal ion binding"/>
    <property type="evidence" value="ECO:0007669"/>
    <property type="project" value="UniProtKB-KW"/>
</dbReference>
<keyword evidence="8" id="KW-0106">Calcium</keyword>
<feature type="transmembrane region" description="Helical" evidence="16">
    <location>
        <begin position="56"/>
        <end position="79"/>
    </location>
</feature>
<keyword evidence="19" id="KW-1185">Reference proteome</keyword>
<comment type="cofactor">
    <cofactor evidence="1">
        <name>Ca(2+)</name>
        <dbReference type="ChEBI" id="CHEBI:29108"/>
    </cofactor>
</comment>
<keyword evidence="3" id="KW-1003">Cell membrane</keyword>
<evidence type="ECO:0000256" key="16">
    <source>
        <dbReference type="SAM" id="Phobius"/>
    </source>
</evidence>
<evidence type="ECO:0000256" key="11">
    <source>
        <dbReference type="ARBA" id="ARBA00023098"/>
    </source>
</evidence>
<evidence type="ECO:0000256" key="9">
    <source>
        <dbReference type="ARBA" id="ARBA00022963"/>
    </source>
</evidence>
<dbReference type="EC" id="3.1.1.116" evidence="14"/>
<dbReference type="InterPro" id="IPR002921">
    <property type="entry name" value="Fungal_lipase-type"/>
</dbReference>
<gene>
    <name evidence="18" type="ORF">WJX74_005142</name>
</gene>
<keyword evidence="6" id="KW-0479">Metal-binding</keyword>
<keyword evidence="7" id="KW-0378">Hydrolase</keyword>
<comment type="caution">
    <text evidence="18">The sequence shown here is derived from an EMBL/GenBank/DDBJ whole genome shotgun (WGS) entry which is preliminary data.</text>
</comment>
<evidence type="ECO:0000256" key="10">
    <source>
        <dbReference type="ARBA" id="ARBA00022989"/>
    </source>
</evidence>
<dbReference type="InterPro" id="IPR029058">
    <property type="entry name" value="AB_hydrolase_fold"/>
</dbReference>
<evidence type="ECO:0000313" key="18">
    <source>
        <dbReference type="EMBL" id="KAK9831151.1"/>
    </source>
</evidence>
<evidence type="ECO:0000256" key="8">
    <source>
        <dbReference type="ARBA" id="ARBA00022837"/>
    </source>
</evidence>
<keyword evidence="10 16" id="KW-1133">Transmembrane helix</keyword>
<evidence type="ECO:0000256" key="2">
    <source>
        <dbReference type="ARBA" id="ARBA00004651"/>
    </source>
</evidence>
<dbReference type="GO" id="GO:0016298">
    <property type="term" value="F:lipase activity"/>
    <property type="evidence" value="ECO:0007669"/>
    <property type="project" value="TreeGrafter"/>
</dbReference>
<dbReference type="PANTHER" id="PTHR45792">
    <property type="entry name" value="DIACYLGLYCEROL LIPASE HOMOLOG-RELATED"/>
    <property type="match status" value="1"/>
</dbReference>
<comment type="catalytic activity">
    <reaction evidence="13">
        <text>a 1,2-diacyl-sn-glycerol + H2O = a 2-acylglycerol + a fatty acid + H(+)</text>
        <dbReference type="Rhea" id="RHEA:33275"/>
        <dbReference type="ChEBI" id="CHEBI:15377"/>
        <dbReference type="ChEBI" id="CHEBI:15378"/>
        <dbReference type="ChEBI" id="CHEBI:17389"/>
        <dbReference type="ChEBI" id="CHEBI:17815"/>
        <dbReference type="ChEBI" id="CHEBI:28868"/>
        <dbReference type="EC" id="3.1.1.116"/>
    </reaction>
    <physiologicalReaction direction="left-to-right" evidence="13">
        <dbReference type="Rhea" id="RHEA:33276"/>
    </physiologicalReaction>
</comment>
<dbReference type="GO" id="GO:0005886">
    <property type="term" value="C:plasma membrane"/>
    <property type="evidence" value="ECO:0007669"/>
    <property type="project" value="UniProtKB-SubCell"/>
</dbReference>
<feature type="compositionally biased region" description="Low complexity" evidence="15">
    <location>
        <begin position="360"/>
        <end position="373"/>
    </location>
</feature>
<evidence type="ECO:0000256" key="6">
    <source>
        <dbReference type="ARBA" id="ARBA00022723"/>
    </source>
</evidence>
<comment type="subcellular location">
    <subcellularLocation>
        <location evidence="2">Cell membrane</location>
        <topology evidence="2">Multi-pass membrane protein</topology>
    </subcellularLocation>
</comment>
<evidence type="ECO:0000256" key="14">
    <source>
        <dbReference type="ARBA" id="ARBA00026104"/>
    </source>
</evidence>
<feature type="compositionally biased region" description="Low complexity" evidence="15">
    <location>
        <begin position="395"/>
        <end position="414"/>
    </location>
</feature>
<reference evidence="18 19" key="1">
    <citation type="journal article" date="2024" name="Nat. Commun.">
        <title>Phylogenomics reveals the evolutionary origins of lichenization in chlorophyte algae.</title>
        <authorList>
            <person name="Puginier C."/>
            <person name="Libourel C."/>
            <person name="Otte J."/>
            <person name="Skaloud P."/>
            <person name="Haon M."/>
            <person name="Grisel S."/>
            <person name="Petersen M."/>
            <person name="Berrin J.G."/>
            <person name="Delaux P.M."/>
            <person name="Dal Grande F."/>
            <person name="Keller J."/>
        </authorList>
    </citation>
    <scope>NUCLEOTIDE SEQUENCE [LARGE SCALE GENOMIC DNA]</scope>
    <source>
        <strain evidence="18 19">SAG 2145</strain>
    </source>
</reference>
<dbReference type="Gene3D" id="3.40.50.1820">
    <property type="entry name" value="alpha/beta hydrolase"/>
    <property type="match status" value="1"/>
</dbReference>
<feature type="compositionally biased region" description="Basic and acidic residues" evidence="15">
    <location>
        <begin position="541"/>
        <end position="558"/>
    </location>
</feature>
<evidence type="ECO:0000313" key="19">
    <source>
        <dbReference type="Proteomes" id="UP001438707"/>
    </source>
</evidence>
<protein>
    <recommendedName>
        <fullName evidence="14">sn-1-specific diacylglycerol lipase</fullName>
        <ecNumber evidence="14">3.1.1.116</ecNumber>
    </recommendedName>
</protein>
<feature type="compositionally biased region" description="Polar residues" evidence="15">
    <location>
        <begin position="559"/>
        <end position="573"/>
    </location>
</feature>
<feature type="compositionally biased region" description="Low complexity" evidence="15">
    <location>
        <begin position="476"/>
        <end position="487"/>
    </location>
</feature>
<feature type="region of interest" description="Disordered" evidence="15">
    <location>
        <begin position="395"/>
        <end position="634"/>
    </location>
</feature>
<keyword evidence="5 16" id="KW-0812">Transmembrane</keyword>
<dbReference type="Pfam" id="PF01764">
    <property type="entry name" value="Lipase_3"/>
    <property type="match status" value="1"/>
</dbReference>
<evidence type="ECO:0000256" key="4">
    <source>
        <dbReference type="ARBA" id="ARBA00022553"/>
    </source>
</evidence>
<organism evidence="18 19">
    <name type="scientific">Apatococcus lobatus</name>
    <dbReference type="NCBI Taxonomy" id="904363"/>
    <lineage>
        <taxon>Eukaryota</taxon>
        <taxon>Viridiplantae</taxon>
        <taxon>Chlorophyta</taxon>
        <taxon>core chlorophytes</taxon>
        <taxon>Trebouxiophyceae</taxon>
        <taxon>Chlorellales</taxon>
        <taxon>Chlorellaceae</taxon>
        <taxon>Apatococcus</taxon>
    </lineage>
</organism>
<evidence type="ECO:0000256" key="12">
    <source>
        <dbReference type="ARBA" id="ARBA00023136"/>
    </source>
</evidence>
<feature type="transmembrane region" description="Helical" evidence="16">
    <location>
        <begin position="20"/>
        <end position="44"/>
    </location>
</feature>
<evidence type="ECO:0000256" key="7">
    <source>
        <dbReference type="ARBA" id="ARBA00022801"/>
    </source>
</evidence>
<feature type="compositionally biased region" description="Polar residues" evidence="15">
    <location>
        <begin position="317"/>
        <end position="334"/>
    </location>
</feature>
<proteinExistence type="predicted"/>
<dbReference type="EMBL" id="JALJOS010000014">
    <property type="protein sequence ID" value="KAK9831151.1"/>
    <property type="molecule type" value="Genomic_DNA"/>
</dbReference>
<name>A0AAW1RBH7_9CHLO</name>
<feature type="compositionally biased region" description="Polar residues" evidence="15">
    <location>
        <begin position="529"/>
        <end position="538"/>
    </location>
</feature>
<evidence type="ECO:0000259" key="17">
    <source>
        <dbReference type="Pfam" id="PF01764"/>
    </source>
</evidence>
<evidence type="ECO:0000256" key="1">
    <source>
        <dbReference type="ARBA" id="ARBA00001913"/>
    </source>
</evidence>
<evidence type="ECO:0000256" key="13">
    <source>
        <dbReference type="ARBA" id="ARBA00024531"/>
    </source>
</evidence>
<keyword evidence="4" id="KW-0597">Phosphoprotein</keyword>
<accession>A0AAW1RBH7</accession>
<dbReference type="GO" id="GO:0016042">
    <property type="term" value="P:lipid catabolic process"/>
    <property type="evidence" value="ECO:0007669"/>
    <property type="project" value="UniProtKB-KW"/>
</dbReference>
<feature type="compositionally biased region" description="Polar residues" evidence="15">
    <location>
        <begin position="345"/>
        <end position="359"/>
    </location>
</feature>
<dbReference type="InterPro" id="IPR052214">
    <property type="entry name" value="DAG_Lipase-Related"/>
</dbReference>
<feature type="region of interest" description="Disordered" evidence="15">
    <location>
        <begin position="1117"/>
        <end position="1146"/>
    </location>
</feature>
<evidence type="ECO:0000256" key="15">
    <source>
        <dbReference type="SAM" id="MobiDB-lite"/>
    </source>
</evidence>
<keyword evidence="11" id="KW-0443">Lipid metabolism</keyword>
<feature type="transmembrane region" description="Helical" evidence="16">
    <location>
        <begin position="99"/>
        <end position="119"/>
    </location>
</feature>
<evidence type="ECO:0000256" key="5">
    <source>
        <dbReference type="ARBA" id="ARBA00022692"/>
    </source>
</evidence>
<feature type="transmembrane region" description="Helical" evidence="16">
    <location>
        <begin position="139"/>
        <end position="162"/>
    </location>
</feature>
<feature type="compositionally biased region" description="Basic and acidic residues" evidence="15">
    <location>
        <begin position="503"/>
        <end position="526"/>
    </location>
</feature>
<dbReference type="SUPFAM" id="SSF53474">
    <property type="entry name" value="alpha/beta-Hydrolases"/>
    <property type="match status" value="1"/>
</dbReference>
<feature type="domain" description="Fungal lipase-type" evidence="17">
    <location>
        <begin position="787"/>
        <end position="954"/>
    </location>
</feature>
<keyword evidence="9" id="KW-0442">Lipid degradation</keyword>